<keyword evidence="4 6" id="KW-1133">Transmembrane helix</keyword>
<evidence type="ECO:0000259" key="7">
    <source>
        <dbReference type="Pfam" id="PF00892"/>
    </source>
</evidence>
<feature type="transmembrane region" description="Helical" evidence="6">
    <location>
        <begin position="104"/>
        <end position="124"/>
    </location>
</feature>
<evidence type="ECO:0000256" key="5">
    <source>
        <dbReference type="ARBA" id="ARBA00023136"/>
    </source>
</evidence>
<dbReference type="PANTHER" id="PTHR32322:SF2">
    <property type="entry name" value="EAMA DOMAIN-CONTAINING PROTEIN"/>
    <property type="match status" value="1"/>
</dbReference>
<feature type="transmembrane region" description="Helical" evidence="6">
    <location>
        <begin position="131"/>
        <end position="151"/>
    </location>
</feature>
<proteinExistence type="inferred from homology"/>
<dbReference type="InterPro" id="IPR037185">
    <property type="entry name" value="EmrE-like"/>
</dbReference>
<keyword evidence="3 6" id="KW-0812">Transmembrane</keyword>
<feature type="domain" description="EamA" evidence="7">
    <location>
        <begin position="16"/>
        <end position="148"/>
    </location>
</feature>
<feature type="transmembrane region" description="Helical" evidence="6">
    <location>
        <begin position="163"/>
        <end position="183"/>
    </location>
</feature>
<feature type="transmembrane region" description="Helical" evidence="6">
    <location>
        <begin position="75"/>
        <end position="98"/>
    </location>
</feature>
<feature type="transmembrane region" description="Helical" evidence="6">
    <location>
        <begin position="230"/>
        <end position="250"/>
    </location>
</feature>
<dbReference type="SUPFAM" id="SSF103481">
    <property type="entry name" value="Multidrug resistance efflux transporter EmrE"/>
    <property type="match status" value="2"/>
</dbReference>
<protein>
    <submittedName>
        <fullName evidence="8">EamA family transporter</fullName>
    </submittedName>
</protein>
<feature type="transmembrane region" description="Helical" evidence="6">
    <location>
        <begin position="44"/>
        <end position="63"/>
    </location>
</feature>
<dbReference type="Proteomes" id="UP000663505">
    <property type="component" value="Chromosome"/>
</dbReference>
<dbReference type="EMBL" id="CP071182">
    <property type="protein sequence ID" value="QSO45679.1"/>
    <property type="molecule type" value="Genomic_DNA"/>
</dbReference>
<dbReference type="InterPro" id="IPR000620">
    <property type="entry name" value="EamA_dom"/>
</dbReference>
<evidence type="ECO:0000256" key="6">
    <source>
        <dbReference type="SAM" id="Phobius"/>
    </source>
</evidence>
<evidence type="ECO:0000256" key="4">
    <source>
        <dbReference type="ARBA" id="ARBA00022989"/>
    </source>
</evidence>
<evidence type="ECO:0000256" key="3">
    <source>
        <dbReference type="ARBA" id="ARBA00022692"/>
    </source>
</evidence>
<dbReference type="Pfam" id="PF00892">
    <property type="entry name" value="EamA"/>
    <property type="match status" value="2"/>
</dbReference>
<dbReference type="InterPro" id="IPR050638">
    <property type="entry name" value="AA-Vitamin_Transporters"/>
</dbReference>
<comment type="subcellular location">
    <subcellularLocation>
        <location evidence="1">Endomembrane system</location>
        <topology evidence="1">Multi-pass membrane protein</topology>
    </subcellularLocation>
</comment>
<dbReference type="GO" id="GO:0016020">
    <property type="term" value="C:membrane"/>
    <property type="evidence" value="ECO:0007669"/>
    <property type="project" value="UniProtKB-SubCell"/>
</dbReference>
<keyword evidence="5 6" id="KW-0472">Membrane</keyword>
<feature type="transmembrane region" description="Helical" evidence="6">
    <location>
        <begin position="16"/>
        <end position="38"/>
    </location>
</feature>
<feature type="transmembrane region" description="Helical" evidence="6">
    <location>
        <begin position="286"/>
        <end position="303"/>
    </location>
</feature>
<gene>
    <name evidence="8" type="ORF">JZ786_14080</name>
</gene>
<dbReference type="RefSeq" id="WP_206655048.1">
    <property type="nucleotide sequence ID" value="NZ_CP071182.1"/>
</dbReference>
<dbReference type="AlphaFoldDB" id="A0A9X7Z466"/>
<evidence type="ECO:0000256" key="2">
    <source>
        <dbReference type="ARBA" id="ARBA00007362"/>
    </source>
</evidence>
<evidence type="ECO:0000256" key="1">
    <source>
        <dbReference type="ARBA" id="ARBA00004127"/>
    </source>
</evidence>
<dbReference type="PANTHER" id="PTHR32322">
    <property type="entry name" value="INNER MEMBRANE TRANSPORTER"/>
    <property type="match status" value="1"/>
</dbReference>
<comment type="similarity">
    <text evidence="2">Belongs to the EamA transporter family.</text>
</comment>
<feature type="transmembrane region" description="Helical" evidence="6">
    <location>
        <begin position="262"/>
        <end position="280"/>
    </location>
</feature>
<keyword evidence="9" id="KW-1185">Reference proteome</keyword>
<accession>A0A9X7Z466</accession>
<sequence length="327" mass="35975">MKQLQGKSHSSSASSLWWIAFGAALWGLDGVFIVSLLHHFSSTQIVFLEHTLLFLFAVPVLLVKRRELHRFNLGDWLAVLFIAWGGSALASIFFTLAFQYGNVNVVLILQKLQPLFAVLLAAWMLRERLRIRYWVLFAVAVIGAYLLTFGFQIPVSHAGTKNLLGGVLALTAAALWGGSTVMGKRLVDKASFTTVTALRFAVALPLLTVIVASQQPSVPVMMHAFDIGSVWFNLLYQTLVPSLISLLIYYRGLGHVRASQATLAELAFPATGLLVNWLFLHQTFTPGQWLGFIIVWLAIGQLTRMPASVTVAKPIGHSRSSVEFAGE</sequence>
<feature type="domain" description="EamA" evidence="7">
    <location>
        <begin position="164"/>
        <end position="299"/>
    </location>
</feature>
<name>A0A9X7Z466_9BACL</name>
<feature type="transmembrane region" description="Helical" evidence="6">
    <location>
        <begin position="190"/>
        <end position="210"/>
    </location>
</feature>
<dbReference type="KEGG" id="afx:JZ786_14080"/>
<evidence type="ECO:0000313" key="9">
    <source>
        <dbReference type="Proteomes" id="UP000663505"/>
    </source>
</evidence>
<evidence type="ECO:0000313" key="8">
    <source>
        <dbReference type="EMBL" id="QSO45679.1"/>
    </source>
</evidence>
<organism evidence="8 9">
    <name type="scientific">Alicyclobacillus mengziensis</name>
    <dbReference type="NCBI Taxonomy" id="2931921"/>
    <lineage>
        <taxon>Bacteria</taxon>
        <taxon>Bacillati</taxon>
        <taxon>Bacillota</taxon>
        <taxon>Bacilli</taxon>
        <taxon>Bacillales</taxon>
        <taxon>Alicyclobacillaceae</taxon>
        <taxon>Alicyclobacillus</taxon>
    </lineage>
</organism>
<reference evidence="8 9" key="1">
    <citation type="submission" date="2021-02" db="EMBL/GenBank/DDBJ databases">
        <title>Alicyclobacillus curvatus sp. nov. and Alicyclobacillus mengziensis sp. nov., two acidophilic bacteria isolated from acid mine drainage.</title>
        <authorList>
            <person name="Huang Y."/>
        </authorList>
    </citation>
    <scope>NUCLEOTIDE SEQUENCE [LARGE SCALE GENOMIC DNA]</scope>
    <source>
        <strain evidence="8 9">S30H14</strain>
    </source>
</reference>